<reference evidence="1" key="1">
    <citation type="submission" date="2014-05" db="EMBL/GenBank/DDBJ databases">
        <authorList>
            <person name="Chronopoulou M."/>
        </authorList>
    </citation>
    <scope>NUCLEOTIDE SEQUENCE</scope>
    <source>
        <tissue evidence="1">Whole organism</tissue>
    </source>
</reference>
<accession>A0A0K2SYC7</accession>
<organism evidence="1">
    <name type="scientific">Lepeophtheirus salmonis</name>
    <name type="common">Salmon louse</name>
    <name type="synonym">Caligus salmonis</name>
    <dbReference type="NCBI Taxonomy" id="72036"/>
    <lineage>
        <taxon>Eukaryota</taxon>
        <taxon>Metazoa</taxon>
        <taxon>Ecdysozoa</taxon>
        <taxon>Arthropoda</taxon>
        <taxon>Crustacea</taxon>
        <taxon>Multicrustacea</taxon>
        <taxon>Hexanauplia</taxon>
        <taxon>Copepoda</taxon>
        <taxon>Siphonostomatoida</taxon>
        <taxon>Caligidae</taxon>
        <taxon>Lepeophtheirus</taxon>
    </lineage>
</organism>
<dbReference type="EMBL" id="HACA01001179">
    <property type="protein sequence ID" value="CDW18540.1"/>
    <property type="molecule type" value="Transcribed_RNA"/>
</dbReference>
<protein>
    <submittedName>
        <fullName evidence="1">Uncharacterized protein</fullName>
    </submittedName>
</protein>
<name>A0A0K2SYC7_LEPSM</name>
<sequence length="15" mass="1810">MNNIISKMIFFYTST</sequence>
<proteinExistence type="predicted"/>
<evidence type="ECO:0000313" key="1">
    <source>
        <dbReference type="EMBL" id="CDW18540.1"/>
    </source>
</evidence>